<dbReference type="PANTHER" id="PTHR32114">
    <property type="entry name" value="ABC TRANSPORTER ABCH.3"/>
    <property type="match status" value="1"/>
</dbReference>
<proteinExistence type="predicted"/>
<dbReference type="EMBL" id="VSSQ01075618">
    <property type="protein sequence ID" value="MPN26173.1"/>
    <property type="molecule type" value="Genomic_DNA"/>
</dbReference>
<gene>
    <name evidence="1" type="ORF">SDC9_173597</name>
</gene>
<reference evidence="1" key="1">
    <citation type="submission" date="2019-08" db="EMBL/GenBank/DDBJ databases">
        <authorList>
            <person name="Kucharzyk K."/>
            <person name="Murdoch R.W."/>
            <person name="Higgins S."/>
            <person name="Loffler F."/>
        </authorList>
    </citation>
    <scope>NUCLEOTIDE SEQUENCE</scope>
</reference>
<organism evidence="1">
    <name type="scientific">bioreactor metagenome</name>
    <dbReference type="NCBI Taxonomy" id="1076179"/>
    <lineage>
        <taxon>unclassified sequences</taxon>
        <taxon>metagenomes</taxon>
        <taxon>ecological metagenomes</taxon>
    </lineage>
</organism>
<name>A0A645GR68_9ZZZZ</name>
<dbReference type="Gene3D" id="3.40.50.300">
    <property type="entry name" value="P-loop containing nucleotide triphosphate hydrolases"/>
    <property type="match status" value="1"/>
</dbReference>
<comment type="caution">
    <text evidence="1">The sequence shown here is derived from an EMBL/GenBank/DDBJ whole genome shotgun (WGS) entry which is preliminary data.</text>
</comment>
<dbReference type="AlphaFoldDB" id="A0A645GR68"/>
<evidence type="ECO:0008006" key="2">
    <source>
        <dbReference type="Google" id="ProtNLM"/>
    </source>
</evidence>
<dbReference type="InterPro" id="IPR027417">
    <property type="entry name" value="P-loop_NTPase"/>
</dbReference>
<dbReference type="PANTHER" id="PTHR32114:SF2">
    <property type="entry name" value="ABC TRANSPORTER ABCH.3"/>
    <property type="match status" value="1"/>
</dbReference>
<accession>A0A645GR68</accession>
<sequence>MGDFRQSGNRGLEIEVVDAYTGLRRSANTLSGGETFMAALSMALGLSDIVQSYAGGISLDTIFIDEGFATLDPEALDNAISCLLAIKNDGRTVGIISHVEELKDRIDTKIIVEKTETGSHIDISC</sequence>
<dbReference type="SUPFAM" id="SSF52540">
    <property type="entry name" value="P-loop containing nucleoside triphosphate hydrolases"/>
    <property type="match status" value="1"/>
</dbReference>
<evidence type="ECO:0000313" key="1">
    <source>
        <dbReference type="EMBL" id="MPN26173.1"/>
    </source>
</evidence>
<dbReference type="Pfam" id="PF13558">
    <property type="entry name" value="SbcC_Walker_B"/>
    <property type="match status" value="1"/>
</dbReference>
<protein>
    <recommendedName>
        <fullName evidence="2">Nuclease SbcCD subunit C</fullName>
    </recommendedName>
</protein>